<protein>
    <recommendedName>
        <fullName evidence="4">Regulator of chromosome condensation (RCC1)</fullName>
    </recommendedName>
</protein>
<dbReference type="Proteomes" id="UP000005089">
    <property type="component" value="Unassembled WGS sequence"/>
</dbReference>
<evidence type="ECO:0000256" key="1">
    <source>
        <dbReference type="SAM" id="SignalP"/>
    </source>
</evidence>
<evidence type="ECO:0000313" key="3">
    <source>
        <dbReference type="Proteomes" id="UP000005089"/>
    </source>
</evidence>
<keyword evidence="1" id="KW-0732">Signal</keyword>
<dbReference type="EMBL" id="GG658170">
    <property type="protein sequence ID" value="EEO29605.1"/>
    <property type="molecule type" value="Genomic_DNA"/>
</dbReference>
<dbReference type="HOGENOM" id="CLU_005210_8_1_4"/>
<sequence length="368" mass="40342">MNKSIHLSIGFMFCIMFCLLASGNVLAQEKHVAAGTDLSLYLDPDGNVWTWGDTKLPRDINRRIPYIVMQNSRSVLGSTEQKSFVIKKDGSLWGWGDTSYGQMGIILETNDGFLNTPRKVMEQVKDVSGDGTIFALRLDGTLWVWGNASIQRGDKGKKDWTTPHKVMDNVEEVSSTGYHTVVRKKDGSLWAWGDNQCGALGTGDTEESVKPVRVDVKPLGNHKVVQIATRWGETYLLADDGTVWYSGEYNIRREGCLDPLHLVPTKLDTIDNVKAIALGQFHELYLKKDGSVWASGYGVAARAPFETVPTGLGKVMDGVVEIAGGQSHSIALKKDGTVWTWGENDLGQLGNGTNIGSATPVQVHFTKP</sequence>
<dbReference type="RefSeq" id="WP_005880209.1">
    <property type="nucleotide sequence ID" value="NZ_CP019430.1"/>
</dbReference>
<dbReference type="Pfam" id="PF13540">
    <property type="entry name" value="RCC1_2"/>
    <property type="match status" value="1"/>
</dbReference>
<accession>C3X8S9</accession>
<dbReference type="InterPro" id="IPR051553">
    <property type="entry name" value="Ran_GTPase-activating"/>
</dbReference>
<dbReference type="STRING" id="847.BRW83_1600"/>
<dbReference type="PROSITE" id="PS50012">
    <property type="entry name" value="RCC1_3"/>
    <property type="match status" value="5"/>
</dbReference>
<dbReference type="SUPFAM" id="SSF50985">
    <property type="entry name" value="RCC1/BLIP-II"/>
    <property type="match status" value="1"/>
</dbReference>
<evidence type="ECO:0000313" key="2">
    <source>
        <dbReference type="EMBL" id="EEO29605.1"/>
    </source>
</evidence>
<evidence type="ECO:0008006" key="4">
    <source>
        <dbReference type="Google" id="ProtNLM"/>
    </source>
</evidence>
<reference evidence="2 3" key="1">
    <citation type="submission" date="2009-02" db="EMBL/GenBank/DDBJ databases">
        <title>The Genome Sequence of Oxalobacter formigenes OXCC13.</title>
        <authorList>
            <consortium name="The Broad Institute Genome Sequencing Platform"/>
            <person name="Ward D."/>
            <person name="Young S.K."/>
            <person name="Kodira C.D."/>
            <person name="Zeng Q."/>
            <person name="Koehrsen M."/>
            <person name="Alvarado L."/>
            <person name="Berlin A."/>
            <person name="Borenstein D."/>
            <person name="Chen Z."/>
            <person name="Engels R."/>
            <person name="Freedman E."/>
            <person name="Gellesch M."/>
            <person name="Goldberg J."/>
            <person name="Griggs A."/>
            <person name="Gujja S."/>
            <person name="Heiman D."/>
            <person name="Hepburn T."/>
            <person name="Howarth C."/>
            <person name="Jen D."/>
            <person name="Larson L."/>
            <person name="Lewis B."/>
            <person name="Mehta T."/>
            <person name="Park D."/>
            <person name="Pearson M."/>
            <person name="Roberts A."/>
            <person name="Saif S."/>
            <person name="Shea T."/>
            <person name="Shenoy N."/>
            <person name="Sisk P."/>
            <person name="Stolte C."/>
            <person name="Sykes S."/>
            <person name="Walk T."/>
            <person name="White J."/>
            <person name="Yandava C."/>
            <person name="Allison M.J."/>
            <person name="Lander E."/>
            <person name="Nusbaum C."/>
            <person name="Galagan J."/>
            <person name="Birren B."/>
        </authorList>
    </citation>
    <scope>NUCLEOTIDE SEQUENCE [LARGE SCALE GENOMIC DNA]</scope>
    <source>
        <strain evidence="2 3">OXCC13</strain>
    </source>
</reference>
<dbReference type="Pfam" id="PF00415">
    <property type="entry name" value="RCC1"/>
    <property type="match status" value="1"/>
</dbReference>
<feature type="signal peptide" evidence="1">
    <location>
        <begin position="1"/>
        <end position="27"/>
    </location>
</feature>
<gene>
    <name evidence="2" type="ORF">OFBG_00633</name>
</gene>
<proteinExistence type="predicted"/>
<dbReference type="PRINTS" id="PR00633">
    <property type="entry name" value="RCCNDNSATION"/>
</dbReference>
<dbReference type="GeneID" id="77135456"/>
<feature type="chain" id="PRO_5030166977" description="Regulator of chromosome condensation (RCC1)" evidence="1">
    <location>
        <begin position="28"/>
        <end position="368"/>
    </location>
</feature>
<dbReference type="AlphaFoldDB" id="C3X8S9"/>
<dbReference type="OrthoDB" id="8577868at2"/>
<keyword evidence="3" id="KW-1185">Reference proteome</keyword>
<dbReference type="InterPro" id="IPR000408">
    <property type="entry name" value="Reg_chr_condens"/>
</dbReference>
<organism evidence="2 3">
    <name type="scientific">Oxalobacter formigenes OXCC13</name>
    <dbReference type="NCBI Taxonomy" id="556269"/>
    <lineage>
        <taxon>Bacteria</taxon>
        <taxon>Pseudomonadati</taxon>
        <taxon>Pseudomonadota</taxon>
        <taxon>Betaproteobacteria</taxon>
        <taxon>Burkholderiales</taxon>
        <taxon>Oxalobacteraceae</taxon>
        <taxon>Oxalobacter</taxon>
    </lineage>
</organism>
<dbReference type="PROSITE" id="PS00626">
    <property type="entry name" value="RCC1_2"/>
    <property type="match status" value="1"/>
</dbReference>
<dbReference type="Gene3D" id="2.130.10.30">
    <property type="entry name" value="Regulator of chromosome condensation 1/beta-lactamase-inhibitor protein II"/>
    <property type="match status" value="2"/>
</dbReference>
<dbReference type="eggNOG" id="COG5184">
    <property type="taxonomic scope" value="Bacteria"/>
</dbReference>
<dbReference type="InterPro" id="IPR009091">
    <property type="entry name" value="RCC1/BLIP-II"/>
</dbReference>
<name>C3X8S9_OXAFO</name>
<dbReference type="PANTHER" id="PTHR45982:SF1">
    <property type="entry name" value="REGULATOR OF CHROMOSOME CONDENSATION"/>
    <property type="match status" value="1"/>
</dbReference>
<dbReference type="PANTHER" id="PTHR45982">
    <property type="entry name" value="REGULATOR OF CHROMOSOME CONDENSATION"/>
    <property type="match status" value="1"/>
</dbReference>